<protein>
    <submittedName>
        <fullName evidence="1">Putative mannosyl-3-phosphoglycerate phosphatase</fullName>
        <ecNumber evidence="1">3.1.3.70</ecNumber>
    </submittedName>
</protein>
<dbReference type="SUPFAM" id="SSF56784">
    <property type="entry name" value="HAD-like"/>
    <property type="match status" value="1"/>
</dbReference>
<evidence type="ECO:0000313" key="1">
    <source>
        <dbReference type="EMBL" id="ALI55842.1"/>
    </source>
</evidence>
<gene>
    <name evidence="1" type="ORF">IMCC12053_1895</name>
</gene>
<evidence type="ECO:0000313" key="2">
    <source>
        <dbReference type="Proteomes" id="UP000064920"/>
    </source>
</evidence>
<dbReference type="PATRIC" id="fig|1397108.4.peg.1936"/>
<dbReference type="Proteomes" id="UP000064920">
    <property type="component" value="Chromosome"/>
</dbReference>
<sequence>MLDLGIPLVLASSKTAFEIYELRAEMGFSHVPAIVENGAGLLRAGEIPNADSNDYTALLAALSDIPLPLRRSFQGFSQWSVDQIARETGLSVTRAALAAKRQFSEPGRWVGAQDGLDAFIAALSERGVFARRGGRFLTLSFGATKADHMADIVSKWAPPPLSLALGDAPNDTDMIAAADFGVIITNPDAPPLAQMAGEATGRITRSTDSGPVGWNKSVLERIEQIYDIKR</sequence>
<dbReference type="InterPro" id="IPR023214">
    <property type="entry name" value="HAD_sf"/>
</dbReference>
<dbReference type="KEGG" id="cmar:IMCC12053_1895"/>
<dbReference type="EMBL" id="CP012023">
    <property type="protein sequence ID" value="ALI55842.1"/>
    <property type="molecule type" value="Genomic_DNA"/>
</dbReference>
<dbReference type="EC" id="3.1.3.70" evidence="1"/>
<dbReference type="GO" id="GO:0050531">
    <property type="term" value="F:mannosyl-3-phosphoglycerate phosphatase activity"/>
    <property type="evidence" value="ECO:0007669"/>
    <property type="project" value="UniProtKB-EC"/>
</dbReference>
<proteinExistence type="predicted"/>
<dbReference type="InterPro" id="IPR036412">
    <property type="entry name" value="HAD-like_sf"/>
</dbReference>
<name>A0A0P0ACJ3_9RHOB</name>
<accession>A0A0P0ACJ3</accession>
<organism evidence="1 2">
    <name type="scientific">Celeribacter marinus</name>
    <dbReference type="NCBI Taxonomy" id="1397108"/>
    <lineage>
        <taxon>Bacteria</taxon>
        <taxon>Pseudomonadati</taxon>
        <taxon>Pseudomonadota</taxon>
        <taxon>Alphaproteobacteria</taxon>
        <taxon>Rhodobacterales</taxon>
        <taxon>Roseobacteraceae</taxon>
        <taxon>Celeribacter</taxon>
    </lineage>
</organism>
<dbReference type="Gene3D" id="3.40.50.1000">
    <property type="entry name" value="HAD superfamily/HAD-like"/>
    <property type="match status" value="1"/>
</dbReference>
<keyword evidence="1" id="KW-0378">Hydrolase</keyword>
<reference evidence="1 2" key="1">
    <citation type="submission" date="2015-05" db="EMBL/GenBank/DDBJ databases">
        <authorList>
            <person name="Wang D.B."/>
            <person name="Wang M."/>
        </authorList>
    </citation>
    <scope>NUCLEOTIDE SEQUENCE [LARGE SCALE GENOMIC DNA]</scope>
    <source>
        <strain evidence="1 2">IMCC 12053</strain>
    </source>
</reference>
<dbReference type="STRING" id="1397108.IMCC12053_1895"/>
<dbReference type="Gene3D" id="3.30.980.20">
    <property type="entry name" value="Putative mannosyl-3-phosphoglycerate phosphatase, domain 2"/>
    <property type="match status" value="1"/>
</dbReference>
<dbReference type="AlphaFoldDB" id="A0A0P0ACJ3"/>
<keyword evidence="2" id="KW-1185">Reference proteome</keyword>